<reference evidence="1" key="2">
    <citation type="journal article" date="2022" name="New Phytol.">
        <title>Evolutionary transition to the ectomycorrhizal habit in the genomes of a hyperdiverse lineage of mushroom-forming fungi.</title>
        <authorList>
            <person name="Looney B."/>
            <person name="Miyauchi S."/>
            <person name="Morin E."/>
            <person name="Drula E."/>
            <person name="Courty P.E."/>
            <person name="Kohler A."/>
            <person name="Kuo A."/>
            <person name="LaButti K."/>
            <person name="Pangilinan J."/>
            <person name="Lipzen A."/>
            <person name="Riley R."/>
            <person name="Andreopoulos W."/>
            <person name="He G."/>
            <person name="Johnson J."/>
            <person name="Nolan M."/>
            <person name="Tritt A."/>
            <person name="Barry K.W."/>
            <person name="Grigoriev I.V."/>
            <person name="Nagy L.G."/>
            <person name="Hibbett D."/>
            <person name="Henrissat B."/>
            <person name="Matheny P.B."/>
            <person name="Labbe J."/>
            <person name="Martin F.M."/>
        </authorList>
    </citation>
    <scope>NUCLEOTIDE SEQUENCE</scope>
    <source>
        <strain evidence="1">FP105234-sp</strain>
    </source>
</reference>
<name>A0ACB8RRZ4_9AGAM</name>
<dbReference type="EMBL" id="MU275914">
    <property type="protein sequence ID" value="KAI0046939.1"/>
    <property type="molecule type" value="Genomic_DNA"/>
</dbReference>
<dbReference type="Proteomes" id="UP000814033">
    <property type="component" value="Unassembled WGS sequence"/>
</dbReference>
<evidence type="ECO:0000313" key="1">
    <source>
        <dbReference type="EMBL" id="KAI0046939.1"/>
    </source>
</evidence>
<comment type="caution">
    <text evidence="1">The sequence shown here is derived from an EMBL/GenBank/DDBJ whole genome shotgun (WGS) entry which is preliminary data.</text>
</comment>
<organism evidence="1 2">
    <name type="scientific">Auriscalpium vulgare</name>
    <dbReference type="NCBI Taxonomy" id="40419"/>
    <lineage>
        <taxon>Eukaryota</taxon>
        <taxon>Fungi</taxon>
        <taxon>Dikarya</taxon>
        <taxon>Basidiomycota</taxon>
        <taxon>Agaricomycotina</taxon>
        <taxon>Agaricomycetes</taxon>
        <taxon>Russulales</taxon>
        <taxon>Auriscalpiaceae</taxon>
        <taxon>Auriscalpium</taxon>
    </lineage>
</organism>
<evidence type="ECO:0000313" key="2">
    <source>
        <dbReference type="Proteomes" id="UP000814033"/>
    </source>
</evidence>
<gene>
    <name evidence="1" type="ORF">FA95DRAFT_1493228</name>
</gene>
<keyword evidence="2" id="KW-1185">Reference proteome</keyword>
<reference evidence="1" key="1">
    <citation type="submission" date="2021-02" db="EMBL/GenBank/DDBJ databases">
        <authorList>
            <consortium name="DOE Joint Genome Institute"/>
            <person name="Ahrendt S."/>
            <person name="Looney B.P."/>
            <person name="Miyauchi S."/>
            <person name="Morin E."/>
            <person name="Drula E."/>
            <person name="Courty P.E."/>
            <person name="Chicoki N."/>
            <person name="Fauchery L."/>
            <person name="Kohler A."/>
            <person name="Kuo A."/>
            <person name="Labutti K."/>
            <person name="Pangilinan J."/>
            <person name="Lipzen A."/>
            <person name="Riley R."/>
            <person name="Andreopoulos W."/>
            <person name="He G."/>
            <person name="Johnson J."/>
            <person name="Barry K.W."/>
            <person name="Grigoriev I.V."/>
            <person name="Nagy L."/>
            <person name="Hibbett D."/>
            <person name="Henrissat B."/>
            <person name="Matheny P.B."/>
            <person name="Labbe J."/>
            <person name="Martin F."/>
        </authorList>
    </citation>
    <scope>NUCLEOTIDE SEQUENCE</scope>
    <source>
        <strain evidence="1">FP105234-sp</strain>
    </source>
</reference>
<protein>
    <submittedName>
        <fullName evidence="1">DNA repair protein</fullName>
    </submittedName>
</protein>
<proteinExistence type="predicted"/>
<accession>A0ACB8RRZ4</accession>
<sequence>MRRKRAKLQIQNTEMDGERDSDKSRLFQGLAIYINGWTEPSIQDLRKLIVDHGGVFQPYLDKKGIVTHIITCSLTPAKVQEFKHMKVVTPDWLLNSVEAGVLLPWKHFVFRPGGRAEATQGRIAQTSLHGFAGEHSRSSGSASNPYMSSERTPSALSQQSHRSPSPPRVSDGQPSFIPHSTDPISTHHAAKIPDYASRESNEQAARAMKDPAWRAAHTSVAPDFIEGFYRNSRLHHLSTWKTELRALVAEAQERAERGEVPESVSQTRRTVADPGVSMRGAELVLKSPLKGKGRDAGEKAKERVIMHVDFDAFFVSAGLVDRPQLRGKPVVVCHSQGAQGGASSTSEIASASYEARKFGIKNGMSLQQARKLCPEIVTMPYEFEKYKQLSLKFYTILMTHADDLQAVSVDEALIEVTSSVAQMKVIRLDDADDLDEEEDPARQLAETIRAQVKETTSCEVSIGIAHNIMLARLATRKAKPAGSYYLRPSMLPDLIPTLDIKDLHGFGWSTRDKAQDKLGATNLGVLAKKSKAVLCDALGKGTGETLYNAIRGVDERKLESDKPRKSVSCEINYGIRFENNEQAEAFLHQMAEEVTRRLNSVSMKGKSLTLKVMKRDPAAPMEPPKFLGHGRCLTYSKQSALAGLNGRATDDASAIGALSWKLLKSLEIPPQELRGLGVQIQKLEDGSAPVPEPGQARLPFRPVESPKKGEASTSKLKPDPPNVAPPAIQLEPPSPGNEVVMQHTEVRQDFDLPSFSQVDRSVFDALPADVRAELEAEYKRRSASPAIAALPPKKASSPAAATALRIKGFQSANLARMTRQLAPRSKPLAPPPKSRQFGRLGRSGPAVVRVTDVELKRLEIDPAVFRVLPVKVQFEQLAQARGALVRPSQRPTRATRPLKPPKRLGGRWAVKQGPHEFIPPPPPPQANFVPPPVLRQPAPTPGGATLKFWEGADIQRLLGEWVGSFREHPPHAQDLEHFAKYLVRCVETDVGVERAVPVMRWWAVLLRREWGFWEHAPEEEDDDEEEDEKVTSEAMGRAWWKAYRGVKTRMNEVARRRFGGSLSFR</sequence>